<keyword evidence="3" id="KW-1185">Reference proteome</keyword>
<organism evidence="2 3">
    <name type="scientific">Algisphaera agarilytica</name>
    <dbReference type="NCBI Taxonomy" id="1385975"/>
    <lineage>
        <taxon>Bacteria</taxon>
        <taxon>Pseudomonadati</taxon>
        <taxon>Planctomycetota</taxon>
        <taxon>Phycisphaerae</taxon>
        <taxon>Phycisphaerales</taxon>
        <taxon>Phycisphaeraceae</taxon>
        <taxon>Algisphaera</taxon>
    </lineage>
</organism>
<protein>
    <recommendedName>
        <fullName evidence="1">Ice-binding protein C-terminal domain-containing protein</fullName>
    </recommendedName>
</protein>
<dbReference type="AlphaFoldDB" id="A0A7X0H5F7"/>
<comment type="caution">
    <text evidence="2">The sequence shown here is derived from an EMBL/GenBank/DDBJ whole genome shotgun (WGS) entry which is preliminary data.</text>
</comment>
<gene>
    <name evidence="2" type="ORF">HNQ40_001429</name>
</gene>
<dbReference type="InterPro" id="IPR013424">
    <property type="entry name" value="Ice-binding_C"/>
</dbReference>
<reference evidence="2 3" key="1">
    <citation type="submission" date="2020-08" db="EMBL/GenBank/DDBJ databases">
        <title>Genomic Encyclopedia of Type Strains, Phase IV (KMG-IV): sequencing the most valuable type-strain genomes for metagenomic binning, comparative biology and taxonomic classification.</title>
        <authorList>
            <person name="Goeker M."/>
        </authorList>
    </citation>
    <scope>NUCLEOTIDE SEQUENCE [LARGE SCALE GENOMIC DNA]</scope>
    <source>
        <strain evidence="2 3">DSM 103725</strain>
    </source>
</reference>
<sequence length="202" mass="20103">MATSSGVTIDLVYEFDGNSPGGTTSFGTVMLVQNGGLVDVTITANTANLSGGDIHEFYFNLPDTINANDLVLSNSGGTSDRPIGTFTLLGPNPSIAGGGGASFDTGVSFGNGGGPPGNGILTAATFSLTVAGGLLVGDLVPELSTPNNTPPVHLAVHFQDTDIFGADSETVGGMVPEPSSVALLALGLGGLAVRSHRDRTAG</sequence>
<evidence type="ECO:0000259" key="1">
    <source>
        <dbReference type="Pfam" id="PF07589"/>
    </source>
</evidence>
<dbReference type="NCBIfam" id="TIGR02595">
    <property type="entry name" value="PEP_CTERM"/>
    <property type="match status" value="1"/>
</dbReference>
<accession>A0A7X0H5F7</accession>
<evidence type="ECO:0000313" key="2">
    <source>
        <dbReference type="EMBL" id="MBB6429623.1"/>
    </source>
</evidence>
<proteinExistence type="predicted"/>
<evidence type="ECO:0000313" key="3">
    <source>
        <dbReference type="Proteomes" id="UP000541810"/>
    </source>
</evidence>
<name>A0A7X0H5F7_9BACT</name>
<dbReference type="Proteomes" id="UP000541810">
    <property type="component" value="Unassembled WGS sequence"/>
</dbReference>
<feature type="domain" description="Ice-binding protein C-terminal" evidence="1">
    <location>
        <begin position="175"/>
        <end position="194"/>
    </location>
</feature>
<dbReference type="EMBL" id="JACHGY010000001">
    <property type="protein sequence ID" value="MBB6429623.1"/>
    <property type="molecule type" value="Genomic_DNA"/>
</dbReference>
<dbReference type="Pfam" id="PF07589">
    <property type="entry name" value="PEP-CTERM"/>
    <property type="match status" value="1"/>
</dbReference>
<dbReference type="RefSeq" id="WP_184677195.1">
    <property type="nucleotide sequence ID" value="NZ_JACHGY010000001.1"/>
</dbReference>